<organism evidence="5 6">
    <name type="scientific">Paenibacillus psychroresistens</name>
    <dbReference type="NCBI Taxonomy" id="1778678"/>
    <lineage>
        <taxon>Bacteria</taxon>
        <taxon>Bacillati</taxon>
        <taxon>Bacillota</taxon>
        <taxon>Bacilli</taxon>
        <taxon>Bacillales</taxon>
        <taxon>Paenibacillaceae</taxon>
        <taxon>Paenibacillus</taxon>
    </lineage>
</organism>
<dbReference type="GO" id="GO:0016881">
    <property type="term" value="F:acid-amino acid ligase activity"/>
    <property type="evidence" value="ECO:0007669"/>
    <property type="project" value="UniProtKB-ARBA"/>
</dbReference>
<dbReference type="EMBL" id="CP034235">
    <property type="protein sequence ID" value="QGQ99114.1"/>
    <property type="molecule type" value="Genomic_DNA"/>
</dbReference>
<evidence type="ECO:0000259" key="4">
    <source>
        <dbReference type="Pfam" id="PF06276"/>
    </source>
</evidence>
<evidence type="ECO:0008006" key="7">
    <source>
        <dbReference type="Google" id="ProtNLM"/>
    </source>
</evidence>
<dbReference type="OrthoDB" id="2989563at2"/>
<feature type="domain" description="Aerobactin siderophore biosynthesis IucA/IucC-like C-terminal" evidence="4">
    <location>
        <begin position="387"/>
        <end position="537"/>
    </location>
</feature>
<dbReference type="Pfam" id="PF06276">
    <property type="entry name" value="FhuF"/>
    <property type="match status" value="1"/>
</dbReference>
<dbReference type="Gene3D" id="1.10.510.40">
    <property type="match status" value="1"/>
</dbReference>
<keyword evidence="6" id="KW-1185">Reference proteome</keyword>
<dbReference type="KEGG" id="ppsc:EHS13_31660"/>
<evidence type="ECO:0000313" key="6">
    <source>
        <dbReference type="Proteomes" id="UP000426246"/>
    </source>
</evidence>
<name>A0A6B8RTI6_9BACL</name>
<comment type="similarity">
    <text evidence="2">Belongs to the IucA/IucC family.</text>
</comment>
<reference evidence="6" key="1">
    <citation type="submission" date="2018-11" db="EMBL/GenBank/DDBJ databases">
        <title>Complete genome sequence of Paenibacillus sp. ML311-T8.</title>
        <authorList>
            <person name="Nam Y.-D."/>
            <person name="Kang J."/>
            <person name="Chung W.-H."/>
            <person name="Park Y.S."/>
        </authorList>
    </citation>
    <scope>NUCLEOTIDE SEQUENCE [LARGE SCALE GENOMIC DNA]</scope>
    <source>
        <strain evidence="6">ML311-T8</strain>
    </source>
</reference>
<dbReference type="InterPro" id="IPR007310">
    <property type="entry name" value="Aerobactin_biosyn_IucA/IucC_N"/>
</dbReference>
<proteinExistence type="inferred from homology"/>
<evidence type="ECO:0000313" key="5">
    <source>
        <dbReference type="EMBL" id="QGQ99114.1"/>
    </source>
</evidence>
<protein>
    <recommendedName>
        <fullName evidence="7">IucA/IucC family siderophore biosynthesis protein</fullName>
    </recommendedName>
</protein>
<evidence type="ECO:0000256" key="1">
    <source>
        <dbReference type="ARBA" id="ARBA00004924"/>
    </source>
</evidence>
<dbReference type="Pfam" id="PF04183">
    <property type="entry name" value="IucA_IucC"/>
    <property type="match status" value="1"/>
</dbReference>
<dbReference type="InterPro" id="IPR022770">
    <property type="entry name" value="IucA/IucC-like_C"/>
</dbReference>
<feature type="domain" description="Aerobactin siderophore biosynthesis IucA/IucC N-terminal" evidence="3">
    <location>
        <begin position="139"/>
        <end position="348"/>
    </location>
</feature>
<gene>
    <name evidence="5" type="ORF">EHS13_31660</name>
</gene>
<dbReference type="Gene3D" id="6.10.250.3370">
    <property type="match status" value="1"/>
</dbReference>
<evidence type="ECO:0000259" key="3">
    <source>
        <dbReference type="Pfam" id="PF04183"/>
    </source>
</evidence>
<comment type="pathway">
    <text evidence="1">Siderophore biosynthesis.</text>
</comment>
<dbReference type="InterPro" id="IPR037455">
    <property type="entry name" value="LucA/IucC-like"/>
</dbReference>
<evidence type="ECO:0000256" key="2">
    <source>
        <dbReference type="ARBA" id="ARBA00007832"/>
    </source>
</evidence>
<sequence>MLQTEKTQWLKSQSQANRHTCKTLLNCYIREFCCENTTFFATNLQEMTYVFYFPASEVSLSGKLSYYSAISEHEYEYFSVNHGQGLDYADLVEWIVKEIRQQHSFITDEKASNFSNKMANSFRNMALFLENSIHEPIRDYLSSEQSLLYGHPLHPFPKNTLGFSEDDVRKFCPELHVSFQLCYLAVRKDVFREEWVLGQKRMELHESVLNHAQRKLQEKRDGYEILPIHPWQYEHVQTINAVKDYIQAGKIIFLGSCGPLSYPTSSVRTVFIPAMSCNLKLSLNIQITNMMRNNNREQMRRTLDAANYLLKSNCFDKDRSTRIAYEKGVCTCHFENDEWTKLFAVAYRPIEFDETSTYVLSSLVEAPMQGALPRLFSLMDYRQIDPWFQQYLAISLLPIVRIAEEKGIHFEAHLQNTLLTIQNGMPHTFIIRDLEGVSVNREKVEANLDTTGALFYSKEEAWARTTYYFVVNHLGSLIHAMASGVGVEEEHFWRIVREALEQEYEESRNEYVLHLLTANVFYAKKNLMSCLAGNSEKPSYVQVDNIMKRIGSEANETSKLSR</sequence>
<dbReference type="AlphaFoldDB" id="A0A6B8RTI6"/>
<accession>A0A6B8RTI6</accession>
<dbReference type="PANTHER" id="PTHR34384">
    <property type="entry name" value="L-2,3-DIAMINOPROPANOATE--CITRATE LIGASE"/>
    <property type="match status" value="1"/>
</dbReference>
<dbReference type="GO" id="GO:0019290">
    <property type="term" value="P:siderophore biosynthetic process"/>
    <property type="evidence" value="ECO:0007669"/>
    <property type="project" value="InterPro"/>
</dbReference>
<dbReference type="PANTHER" id="PTHR34384:SF5">
    <property type="entry name" value="L-2,3-DIAMINOPROPANOATE--CITRATE LIGASE"/>
    <property type="match status" value="1"/>
</dbReference>
<dbReference type="Proteomes" id="UP000426246">
    <property type="component" value="Chromosome"/>
</dbReference>